<dbReference type="GO" id="GO:0016342">
    <property type="term" value="C:catenin complex"/>
    <property type="evidence" value="ECO:0007669"/>
    <property type="project" value="TreeGrafter"/>
</dbReference>
<dbReference type="SUPFAM" id="SSF49313">
    <property type="entry name" value="Cadherin-like"/>
    <property type="match status" value="5"/>
</dbReference>
<reference evidence="8" key="1">
    <citation type="journal article" date="2023" name="G3 (Bethesda)">
        <title>Whole genome assembly and annotation of the endangered Caribbean coral Acropora cervicornis.</title>
        <authorList>
            <person name="Selwyn J.D."/>
            <person name="Vollmer S.V."/>
        </authorList>
    </citation>
    <scope>NUCLEOTIDE SEQUENCE</scope>
    <source>
        <strain evidence="8">K2</strain>
    </source>
</reference>
<comment type="subcellular location">
    <subcellularLocation>
        <location evidence="1">Membrane</location>
    </subcellularLocation>
</comment>
<accession>A0AAD9QVZ8</accession>
<dbReference type="AlphaFoldDB" id="A0AAD9QVZ8"/>
<evidence type="ECO:0000313" key="8">
    <source>
        <dbReference type="EMBL" id="KAK2568514.1"/>
    </source>
</evidence>
<proteinExistence type="predicted"/>
<dbReference type="InterPro" id="IPR020894">
    <property type="entry name" value="Cadherin_CS"/>
</dbReference>
<evidence type="ECO:0000256" key="3">
    <source>
        <dbReference type="ARBA" id="ARBA00022837"/>
    </source>
</evidence>
<keyword evidence="9" id="KW-1185">Reference proteome</keyword>
<dbReference type="PROSITE" id="PS50268">
    <property type="entry name" value="CADHERIN_2"/>
    <property type="match status" value="3"/>
</dbReference>
<dbReference type="PANTHER" id="PTHR24027">
    <property type="entry name" value="CADHERIN-23"/>
    <property type="match status" value="1"/>
</dbReference>
<sequence length="691" mass="75982">MTRYLVILLTLAVKATVIEGGCKSIAELVSVNETAPPGTYIISADCLALSSYSLRGEDVEWFQINSTAGVITTNRSLDAEVIGTPPFLQVDVVPSGCQGQSCSPSLTLFVHVYDINDNVPQFMHLPYNVNVSEPGGDYPSTIHLRAAEEKQNGFPFRSEKEILSMNEEAVPKNTKMATKFGLAVFNAWFQKQEELNSTIEEMTPQQLKKNLQKSYLSARRVLAPDEFRDVRRYLDPLLISTSAVGLKRSCSAPNVTPMRLPKRTTLTFTVATTKVKTVVFSVSAIDVDTGVGPNAQGNKEVIFDIVGGDSNGTFSIGGLSNAGDIILEKPLDFESSNKIFHLNVTATSSRWQTRDVIGYEDVCGDRLIEWMGCKDRYGTGLQNWTIVTITVTNADDNELTFLQSVYEVLVTANPLKKGLEVAKVEAEDKDLNPFSYEFFPASNPDDKFMMNNLTGSISVNKNLTRGTYYLIAMKLLLFMIRVEWMKGICHLWSRGRLISPSLPVGDDWYLNLSSQKRPTGRNLGGNRLVRRSGATSRVHVGSKPNQTFTASVVENAANISVLNLQVVEKYFNVSNAVFTILSGSDRNKFVIDQTAKELRVGAQGLDREENTRATVVVEVQSSGINRGFAMIVVEILDVNDNSPQFQSSTSVAVREDVLVGSQIYTVVATDIDVAGNGKMVYEIVGGNEEGK</sequence>
<evidence type="ECO:0000256" key="2">
    <source>
        <dbReference type="ARBA" id="ARBA00022737"/>
    </source>
</evidence>
<dbReference type="PROSITE" id="PS00232">
    <property type="entry name" value="CADHERIN_1"/>
    <property type="match status" value="2"/>
</dbReference>
<evidence type="ECO:0000313" key="9">
    <source>
        <dbReference type="Proteomes" id="UP001249851"/>
    </source>
</evidence>
<keyword evidence="4" id="KW-0472">Membrane</keyword>
<feature type="domain" description="Cadherin" evidence="7">
    <location>
        <begin position="544"/>
        <end position="645"/>
    </location>
</feature>
<evidence type="ECO:0000256" key="6">
    <source>
        <dbReference type="SAM" id="SignalP"/>
    </source>
</evidence>
<dbReference type="GO" id="GO:0008013">
    <property type="term" value="F:beta-catenin binding"/>
    <property type="evidence" value="ECO:0007669"/>
    <property type="project" value="TreeGrafter"/>
</dbReference>
<dbReference type="GO" id="GO:0007156">
    <property type="term" value="P:homophilic cell adhesion via plasma membrane adhesion molecules"/>
    <property type="evidence" value="ECO:0007669"/>
    <property type="project" value="InterPro"/>
</dbReference>
<dbReference type="InterPro" id="IPR039808">
    <property type="entry name" value="Cadherin"/>
</dbReference>
<dbReference type="GO" id="GO:0016477">
    <property type="term" value="P:cell migration"/>
    <property type="evidence" value="ECO:0007669"/>
    <property type="project" value="TreeGrafter"/>
</dbReference>
<feature type="domain" description="Cadherin" evidence="7">
    <location>
        <begin position="277"/>
        <end position="401"/>
    </location>
</feature>
<dbReference type="InterPro" id="IPR002126">
    <property type="entry name" value="Cadherin-like_dom"/>
</dbReference>
<dbReference type="GO" id="GO:0005509">
    <property type="term" value="F:calcium ion binding"/>
    <property type="evidence" value="ECO:0007669"/>
    <property type="project" value="UniProtKB-UniRule"/>
</dbReference>
<keyword evidence="3 5" id="KW-0106">Calcium</keyword>
<feature type="chain" id="PRO_5042110814" evidence="6">
    <location>
        <begin position="21"/>
        <end position="691"/>
    </location>
</feature>
<comment type="caution">
    <text evidence="8">The sequence shown here is derived from an EMBL/GenBank/DDBJ whole genome shotgun (WGS) entry which is preliminary data.</text>
</comment>
<dbReference type="GO" id="GO:0045296">
    <property type="term" value="F:cadherin binding"/>
    <property type="evidence" value="ECO:0007669"/>
    <property type="project" value="TreeGrafter"/>
</dbReference>
<evidence type="ECO:0000256" key="5">
    <source>
        <dbReference type="PROSITE-ProRule" id="PRU00043"/>
    </source>
</evidence>
<dbReference type="SMART" id="SM00112">
    <property type="entry name" value="CA"/>
    <property type="match status" value="3"/>
</dbReference>
<protein>
    <submittedName>
        <fullName evidence="8">Protocadherin Fat 1</fullName>
    </submittedName>
</protein>
<dbReference type="PRINTS" id="PR00205">
    <property type="entry name" value="CADHERIN"/>
</dbReference>
<evidence type="ECO:0000259" key="7">
    <source>
        <dbReference type="PROSITE" id="PS50268"/>
    </source>
</evidence>
<keyword evidence="2" id="KW-0677">Repeat</keyword>
<name>A0AAD9QVZ8_ACRCE</name>
<dbReference type="InterPro" id="IPR015919">
    <property type="entry name" value="Cadherin-like_sf"/>
</dbReference>
<keyword evidence="6" id="KW-0732">Signal</keyword>
<dbReference type="CDD" id="cd11304">
    <property type="entry name" value="Cadherin_repeat"/>
    <property type="match status" value="4"/>
</dbReference>
<organism evidence="8 9">
    <name type="scientific">Acropora cervicornis</name>
    <name type="common">Staghorn coral</name>
    <dbReference type="NCBI Taxonomy" id="6130"/>
    <lineage>
        <taxon>Eukaryota</taxon>
        <taxon>Metazoa</taxon>
        <taxon>Cnidaria</taxon>
        <taxon>Anthozoa</taxon>
        <taxon>Hexacorallia</taxon>
        <taxon>Scleractinia</taxon>
        <taxon>Astrocoeniina</taxon>
        <taxon>Acroporidae</taxon>
        <taxon>Acropora</taxon>
    </lineage>
</organism>
<dbReference type="EMBL" id="JARQWQ010000012">
    <property type="protein sequence ID" value="KAK2568514.1"/>
    <property type="molecule type" value="Genomic_DNA"/>
</dbReference>
<dbReference type="Proteomes" id="UP001249851">
    <property type="component" value="Unassembled WGS sequence"/>
</dbReference>
<gene>
    <name evidence="8" type="ORF">P5673_007575</name>
</gene>
<dbReference type="PANTHER" id="PTHR24027:SF442">
    <property type="entry name" value="PROTOCADHERIN-15 ISOFORM X1"/>
    <property type="match status" value="1"/>
</dbReference>
<feature type="domain" description="Cadherin" evidence="7">
    <location>
        <begin position="23"/>
        <end position="122"/>
    </location>
</feature>
<evidence type="ECO:0000256" key="4">
    <source>
        <dbReference type="ARBA" id="ARBA00023136"/>
    </source>
</evidence>
<feature type="signal peptide" evidence="6">
    <location>
        <begin position="1"/>
        <end position="20"/>
    </location>
</feature>
<evidence type="ECO:0000256" key="1">
    <source>
        <dbReference type="ARBA" id="ARBA00004370"/>
    </source>
</evidence>
<reference evidence="8" key="2">
    <citation type="journal article" date="2023" name="Science">
        <title>Genomic signatures of disease resistance in endangered staghorn corals.</title>
        <authorList>
            <person name="Vollmer S.V."/>
            <person name="Selwyn J.D."/>
            <person name="Despard B.A."/>
            <person name="Roesel C.L."/>
        </authorList>
    </citation>
    <scope>NUCLEOTIDE SEQUENCE</scope>
    <source>
        <strain evidence="8">K2</strain>
    </source>
</reference>
<dbReference type="Gene3D" id="2.60.40.60">
    <property type="entry name" value="Cadherins"/>
    <property type="match status" value="5"/>
</dbReference>